<evidence type="ECO:0000256" key="7">
    <source>
        <dbReference type="ARBA" id="ARBA00023004"/>
    </source>
</evidence>
<dbReference type="GO" id="GO:0016705">
    <property type="term" value="F:oxidoreductase activity, acting on paired donors, with incorporation or reduction of molecular oxygen"/>
    <property type="evidence" value="ECO:0007669"/>
    <property type="project" value="InterPro"/>
</dbReference>
<dbReference type="InterPro" id="IPR050364">
    <property type="entry name" value="Cytochrome_P450_fung"/>
</dbReference>
<evidence type="ECO:0000256" key="4">
    <source>
        <dbReference type="ARBA" id="ARBA00022617"/>
    </source>
</evidence>
<dbReference type="SUPFAM" id="SSF48264">
    <property type="entry name" value="Cytochrome P450"/>
    <property type="match status" value="1"/>
</dbReference>
<evidence type="ECO:0000256" key="3">
    <source>
        <dbReference type="ARBA" id="ARBA00010617"/>
    </source>
</evidence>
<dbReference type="GO" id="GO:0020037">
    <property type="term" value="F:heme binding"/>
    <property type="evidence" value="ECO:0007669"/>
    <property type="project" value="InterPro"/>
</dbReference>
<dbReference type="AlphaFoldDB" id="A0A5C3N303"/>
<dbReference type="PANTHER" id="PTHR46300:SF7">
    <property type="entry name" value="P450, PUTATIVE (EUROFUNG)-RELATED"/>
    <property type="match status" value="1"/>
</dbReference>
<dbReference type="STRING" id="5364.A0A5C3N303"/>
<dbReference type="GO" id="GO:0004497">
    <property type="term" value="F:monooxygenase activity"/>
    <property type="evidence" value="ECO:0007669"/>
    <property type="project" value="UniProtKB-KW"/>
</dbReference>
<evidence type="ECO:0000256" key="5">
    <source>
        <dbReference type="ARBA" id="ARBA00022723"/>
    </source>
</evidence>
<feature type="binding site" description="axial binding residue" evidence="9">
    <location>
        <position position="430"/>
    </location>
    <ligand>
        <name>heme</name>
        <dbReference type="ChEBI" id="CHEBI:30413"/>
    </ligand>
    <ligandPart>
        <name>Fe</name>
        <dbReference type="ChEBI" id="CHEBI:18248"/>
    </ligandPart>
</feature>
<dbReference type="PRINTS" id="PR00463">
    <property type="entry name" value="EP450I"/>
</dbReference>
<dbReference type="Proteomes" id="UP000305948">
    <property type="component" value="Unassembled WGS sequence"/>
</dbReference>
<dbReference type="InterPro" id="IPR001128">
    <property type="entry name" value="Cyt_P450"/>
</dbReference>
<keyword evidence="7 9" id="KW-0408">Iron</keyword>
<dbReference type="EMBL" id="ML213512">
    <property type="protein sequence ID" value="TFK50806.1"/>
    <property type="molecule type" value="Genomic_DNA"/>
</dbReference>
<dbReference type="GO" id="GO:0005506">
    <property type="term" value="F:iron ion binding"/>
    <property type="evidence" value="ECO:0007669"/>
    <property type="project" value="InterPro"/>
</dbReference>
<dbReference type="PRINTS" id="PR00385">
    <property type="entry name" value="P450"/>
</dbReference>
<proteinExistence type="inferred from homology"/>
<dbReference type="InterPro" id="IPR017972">
    <property type="entry name" value="Cyt_P450_CS"/>
</dbReference>
<dbReference type="Gene3D" id="1.10.630.10">
    <property type="entry name" value="Cytochrome P450"/>
    <property type="match status" value="1"/>
</dbReference>
<evidence type="ECO:0000313" key="12">
    <source>
        <dbReference type="EMBL" id="TFK50806.1"/>
    </source>
</evidence>
<evidence type="ECO:0000256" key="10">
    <source>
        <dbReference type="RuleBase" id="RU000461"/>
    </source>
</evidence>
<comment type="similarity">
    <text evidence="3 10">Belongs to the cytochrome P450 family.</text>
</comment>
<keyword evidence="11" id="KW-0732">Signal</keyword>
<evidence type="ECO:0000256" key="9">
    <source>
        <dbReference type="PIRSR" id="PIRSR602401-1"/>
    </source>
</evidence>
<accession>A0A5C3N303</accession>
<evidence type="ECO:0000256" key="6">
    <source>
        <dbReference type="ARBA" id="ARBA00023002"/>
    </source>
</evidence>
<comment type="pathway">
    <text evidence="2">Secondary metabolite biosynthesis.</text>
</comment>
<keyword evidence="13" id="KW-1185">Reference proteome</keyword>
<keyword evidence="8 10" id="KW-0503">Monooxygenase</keyword>
<feature type="chain" id="PRO_5023039462" evidence="11">
    <location>
        <begin position="24"/>
        <end position="501"/>
    </location>
</feature>
<sequence length="501" mass="56304">MSYLVLAPLLLTLYLLWQRIVKRSKPLPLPPGPQRQPIIGNLLDMPRAHPWLTYARWGQEYGDVFSLDLMGKTMVIVGSSRAATDIFEKHSTVYSDRPHSVMLMDLMKYDWNFGLHSYGSDVWRDGRRVFQQAFGPSLTPKYHPIILRETRTLLRRISFDLAGLNNYLRLAYGAMIIDAVYGIRVHDRNNRYIRDAELQAEGFSTANVPGDFLVAQLPLLKYVPSWFPGAAFKRRAAQWQQYGVDMVNNAFEKVKDTMAQGEANSSIVAELIARAAESERPEEEEDTAKNAMAVAYGGQITLSATQVFILAMAMHPDIRKRAQAEIDSVVGTDRFPDFPDRPNLPYLNAIIKETLRWQPALPIGIPHASSTDSIHNGHFIPKGSVVIGNTWSILHDPRVYANPDEFKPERFLDAETRAPDAAFGYGRRICPGRWFGEAALYSVASHILAAYTVEPPLDSDGQEIELTAEMTSGVVSYPVPYSCRMTPRSEVLKAMIAEDAE</sequence>
<protein>
    <submittedName>
        <fullName evidence="12">Cytochrome P450</fullName>
    </submittedName>
</protein>
<keyword evidence="6 10" id="KW-0560">Oxidoreductase</keyword>
<dbReference type="InterPro" id="IPR002401">
    <property type="entry name" value="Cyt_P450_E_grp-I"/>
</dbReference>
<dbReference type="OrthoDB" id="2789670at2759"/>
<dbReference type="Pfam" id="PF00067">
    <property type="entry name" value="p450"/>
    <property type="match status" value="1"/>
</dbReference>
<comment type="cofactor">
    <cofactor evidence="1 9">
        <name>heme</name>
        <dbReference type="ChEBI" id="CHEBI:30413"/>
    </cofactor>
</comment>
<evidence type="ECO:0000256" key="11">
    <source>
        <dbReference type="SAM" id="SignalP"/>
    </source>
</evidence>
<name>A0A5C3N303_9AGAM</name>
<dbReference type="InterPro" id="IPR036396">
    <property type="entry name" value="Cyt_P450_sf"/>
</dbReference>
<keyword evidence="5 9" id="KW-0479">Metal-binding</keyword>
<reference evidence="12 13" key="1">
    <citation type="journal article" date="2019" name="Nat. Ecol. Evol.">
        <title>Megaphylogeny resolves global patterns of mushroom evolution.</title>
        <authorList>
            <person name="Varga T."/>
            <person name="Krizsan K."/>
            <person name="Foldi C."/>
            <person name="Dima B."/>
            <person name="Sanchez-Garcia M."/>
            <person name="Sanchez-Ramirez S."/>
            <person name="Szollosi G.J."/>
            <person name="Szarkandi J.G."/>
            <person name="Papp V."/>
            <person name="Albert L."/>
            <person name="Andreopoulos W."/>
            <person name="Angelini C."/>
            <person name="Antonin V."/>
            <person name="Barry K.W."/>
            <person name="Bougher N.L."/>
            <person name="Buchanan P."/>
            <person name="Buyck B."/>
            <person name="Bense V."/>
            <person name="Catcheside P."/>
            <person name="Chovatia M."/>
            <person name="Cooper J."/>
            <person name="Damon W."/>
            <person name="Desjardin D."/>
            <person name="Finy P."/>
            <person name="Geml J."/>
            <person name="Haridas S."/>
            <person name="Hughes K."/>
            <person name="Justo A."/>
            <person name="Karasinski D."/>
            <person name="Kautmanova I."/>
            <person name="Kiss B."/>
            <person name="Kocsube S."/>
            <person name="Kotiranta H."/>
            <person name="LaButti K.M."/>
            <person name="Lechner B.E."/>
            <person name="Liimatainen K."/>
            <person name="Lipzen A."/>
            <person name="Lukacs Z."/>
            <person name="Mihaltcheva S."/>
            <person name="Morgado L.N."/>
            <person name="Niskanen T."/>
            <person name="Noordeloos M.E."/>
            <person name="Ohm R.A."/>
            <person name="Ortiz-Santana B."/>
            <person name="Ovrebo C."/>
            <person name="Racz N."/>
            <person name="Riley R."/>
            <person name="Savchenko A."/>
            <person name="Shiryaev A."/>
            <person name="Soop K."/>
            <person name="Spirin V."/>
            <person name="Szebenyi C."/>
            <person name="Tomsovsky M."/>
            <person name="Tulloss R.E."/>
            <person name="Uehling J."/>
            <person name="Grigoriev I.V."/>
            <person name="Vagvolgyi C."/>
            <person name="Papp T."/>
            <person name="Martin F.M."/>
            <person name="Miettinen O."/>
            <person name="Hibbett D.S."/>
            <person name="Nagy L.G."/>
        </authorList>
    </citation>
    <scope>NUCLEOTIDE SEQUENCE [LARGE SCALE GENOMIC DNA]</scope>
    <source>
        <strain evidence="12 13">OMC1185</strain>
    </source>
</reference>
<keyword evidence="4 9" id="KW-0349">Heme</keyword>
<feature type="signal peptide" evidence="11">
    <location>
        <begin position="1"/>
        <end position="23"/>
    </location>
</feature>
<dbReference type="PROSITE" id="PS00086">
    <property type="entry name" value="CYTOCHROME_P450"/>
    <property type="match status" value="1"/>
</dbReference>
<organism evidence="12 13">
    <name type="scientific">Heliocybe sulcata</name>
    <dbReference type="NCBI Taxonomy" id="5364"/>
    <lineage>
        <taxon>Eukaryota</taxon>
        <taxon>Fungi</taxon>
        <taxon>Dikarya</taxon>
        <taxon>Basidiomycota</taxon>
        <taxon>Agaricomycotina</taxon>
        <taxon>Agaricomycetes</taxon>
        <taxon>Gloeophyllales</taxon>
        <taxon>Gloeophyllaceae</taxon>
        <taxon>Heliocybe</taxon>
    </lineage>
</organism>
<evidence type="ECO:0000256" key="2">
    <source>
        <dbReference type="ARBA" id="ARBA00005179"/>
    </source>
</evidence>
<evidence type="ECO:0000256" key="8">
    <source>
        <dbReference type="ARBA" id="ARBA00023033"/>
    </source>
</evidence>
<dbReference type="PANTHER" id="PTHR46300">
    <property type="entry name" value="P450, PUTATIVE (EUROFUNG)-RELATED-RELATED"/>
    <property type="match status" value="1"/>
</dbReference>
<dbReference type="CDD" id="cd11065">
    <property type="entry name" value="CYP64-like"/>
    <property type="match status" value="1"/>
</dbReference>
<evidence type="ECO:0000256" key="1">
    <source>
        <dbReference type="ARBA" id="ARBA00001971"/>
    </source>
</evidence>
<evidence type="ECO:0000313" key="13">
    <source>
        <dbReference type="Proteomes" id="UP000305948"/>
    </source>
</evidence>
<gene>
    <name evidence="12" type="ORF">OE88DRAFT_1630547</name>
</gene>